<evidence type="ECO:0000256" key="1">
    <source>
        <dbReference type="SAM" id="MobiDB-lite"/>
    </source>
</evidence>
<sequence length="1016" mass="112198">MKMWNQCLDAEEELPSFSNVIQTSSAYQWLLAAVVQQASLSWRVSVADRVRVNILRSLVTTHVKHNDAPLPFRVSFRLRWEPVQAWVDREGRTSNTNLGPPLLSSLMVLTFVSGDEVQACTTEQYIRQVWPEGGVELLEPLQKLLDLETDCPSSLKSYKDSAGNIFSLEGSQLAITVCGPAHIIAQCGEQLSWLASAAQPGNPETAICTPCIKAIGWRKFSIEPRVEPHADAAGSLLLLTKPLRLLYERLASSCLVRGFAIAHRPEGVPGLELPWKTLLTVLQKPFLEPTCSHGYRLLRGTHTTLMLVKVISGVSMWYVVSSASLARVCSSSCLDQLQRENIQSVTMERLADLRHVINTCESVNAPTLHDSCHLKGSEKKVVDAATEYENHEAAAQYEEEFSSGSGAVQSLADISIDSDILSCSSSSQEAQLKQPVGDDKLSTIVAAVVNQLLADVKTSIFNRSTPTDGEYSNNGGSGSSTSTSSGTISLATGSQGGFQGTAQKRVISQRNSDEPGEDDSQRPPHKIQKQAQEIPQSTYACPFWKFDPVKYRTCFFLTLRTASRVKQHLIRKHVPEFYCQRCNAIFKSYEMHNEHVMDPSGYSCTPNPSERLDGITIHQNRLLSQKSRSLNEKDKWFDIWDILFPSCPRPSSPYVDVQLAEDCALFQEYSLKAGPDLVAQEIEASDALSTELAEDDRRELLRRAIAAGLIAIVETWSQTQEHPMNRNSNALLCSGRQGDEDLSGIGLSVTPIGSAPDSCGLRASHTPEGSTSQPIHPLEKPAENQTESSVNHSGEKQGNGSLVATAGVLVRDERCESLHDAHVRNSPTPQFEQSLRVEDSSFADVFTGDFASLFSIEPQLTTKFPVGLFVRACQPKFAWSPAGEIIQKNPKEDAVPMWLITVYNANRAFFHGQSATILGNIIRGTQDKGIWYLERVIVLSPGVQNNEKPKYEDDVTMIRDWDSVLIHAFPSQNMEIIGEEIMSRLVNCAIESILPLLSFLSDSQLESFVLPHRQGE</sequence>
<accession>A0AAJ0CQV4</accession>
<dbReference type="EMBL" id="JASWJB010000073">
    <property type="protein sequence ID" value="KAK2601632.1"/>
    <property type="molecule type" value="Genomic_DNA"/>
</dbReference>
<organism evidence="2 3">
    <name type="scientific">Conoideocrella luteorostrata</name>
    <dbReference type="NCBI Taxonomy" id="1105319"/>
    <lineage>
        <taxon>Eukaryota</taxon>
        <taxon>Fungi</taxon>
        <taxon>Dikarya</taxon>
        <taxon>Ascomycota</taxon>
        <taxon>Pezizomycotina</taxon>
        <taxon>Sordariomycetes</taxon>
        <taxon>Hypocreomycetidae</taxon>
        <taxon>Hypocreales</taxon>
        <taxon>Clavicipitaceae</taxon>
        <taxon>Conoideocrella</taxon>
    </lineage>
</organism>
<dbReference type="AlphaFoldDB" id="A0AAJ0CQV4"/>
<feature type="region of interest" description="Disordered" evidence="1">
    <location>
        <begin position="463"/>
        <end position="533"/>
    </location>
</feature>
<evidence type="ECO:0000313" key="2">
    <source>
        <dbReference type="EMBL" id="KAK2601632.1"/>
    </source>
</evidence>
<dbReference type="PANTHER" id="PTHR38166">
    <property type="entry name" value="C2H2-TYPE DOMAIN-CONTAINING PROTEIN-RELATED"/>
    <property type="match status" value="1"/>
</dbReference>
<feature type="compositionally biased region" description="Polar residues" evidence="1">
    <location>
        <begin position="500"/>
        <end position="510"/>
    </location>
</feature>
<protein>
    <recommendedName>
        <fullName evidence="4">C2H2-type domain-containing protein</fullName>
    </recommendedName>
</protein>
<gene>
    <name evidence="2" type="ORF">QQS21_004782</name>
</gene>
<name>A0AAJ0CQV4_9HYPO</name>
<proteinExistence type="predicted"/>
<feature type="region of interest" description="Disordered" evidence="1">
    <location>
        <begin position="758"/>
        <end position="799"/>
    </location>
</feature>
<feature type="compositionally biased region" description="Polar residues" evidence="1">
    <location>
        <begin position="463"/>
        <end position="474"/>
    </location>
</feature>
<comment type="caution">
    <text evidence="2">The sequence shown here is derived from an EMBL/GenBank/DDBJ whole genome shotgun (WGS) entry which is preliminary data.</text>
</comment>
<feature type="compositionally biased region" description="Polar residues" evidence="1">
    <location>
        <begin position="783"/>
        <end position="799"/>
    </location>
</feature>
<evidence type="ECO:0000313" key="3">
    <source>
        <dbReference type="Proteomes" id="UP001251528"/>
    </source>
</evidence>
<evidence type="ECO:0008006" key="4">
    <source>
        <dbReference type="Google" id="ProtNLM"/>
    </source>
</evidence>
<reference evidence="2" key="1">
    <citation type="submission" date="2023-06" db="EMBL/GenBank/DDBJ databases">
        <title>Conoideocrella luteorostrata (Hypocreales: Clavicipitaceae), a potential biocontrol fungus for elongate hemlock scale in United States Christmas tree production areas.</title>
        <authorList>
            <person name="Barrett H."/>
            <person name="Lovett B."/>
            <person name="Macias A.M."/>
            <person name="Stajich J.E."/>
            <person name="Kasson M.T."/>
        </authorList>
    </citation>
    <scope>NUCLEOTIDE SEQUENCE</scope>
    <source>
        <strain evidence="2">ARSEF 14590</strain>
    </source>
</reference>
<keyword evidence="3" id="KW-1185">Reference proteome</keyword>
<dbReference type="PANTHER" id="PTHR38166:SF1">
    <property type="entry name" value="C2H2-TYPE DOMAIN-CONTAINING PROTEIN"/>
    <property type="match status" value="1"/>
</dbReference>
<feature type="compositionally biased region" description="Low complexity" evidence="1">
    <location>
        <begin position="479"/>
        <end position="493"/>
    </location>
</feature>
<dbReference type="Proteomes" id="UP001251528">
    <property type="component" value="Unassembled WGS sequence"/>
</dbReference>